<accession>A0A514D8X8</accession>
<proteinExistence type="predicted"/>
<protein>
    <submittedName>
        <fullName evidence="1">Uncharacterized protein</fullName>
    </submittedName>
</protein>
<reference evidence="1" key="1">
    <citation type="submission" date="2019-05" db="EMBL/GenBank/DDBJ databases">
        <title>Metatranscriptomic reconstruction reveals RNA viruses with the potential to shape carbon cycling in soil.</title>
        <authorList>
            <person name="Starr E.P."/>
            <person name="Nuccio E."/>
            <person name="Pett-Ridge J."/>
            <person name="Banfield J.F."/>
            <person name="Firestone M.K."/>
        </authorList>
    </citation>
    <scope>NUCLEOTIDE SEQUENCE</scope>
    <source>
        <strain evidence="1">H1_Bulk_Litter_5_scaffold_446</strain>
    </source>
</reference>
<gene>
    <name evidence="1" type="ORF">H1BulkLitter5446_000005</name>
</gene>
<sequence>MDELARRKLLLQEYQTYVAIIRQKGLEYHPFPDKDIDKMSAVDLAVVVRHARDIARTPSD</sequence>
<name>A0A514D8X8_9VIRU</name>
<organism evidence="1">
    <name type="scientific">Leviviridae sp</name>
    <dbReference type="NCBI Taxonomy" id="2027243"/>
    <lineage>
        <taxon>Viruses</taxon>
        <taxon>Riboviria</taxon>
        <taxon>Orthornavirae</taxon>
        <taxon>Lenarviricota</taxon>
        <taxon>Leviviricetes</taxon>
        <taxon>Norzivirales</taxon>
        <taxon>Fiersviridae</taxon>
    </lineage>
</organism>
<evidence type="ECO:0000313" key="1">
    <source>
        <dbReference type="EMBL" id="QDH90056.1"/>
    </source>
</evidence>
<dbReference type="EMBL" id="MN035220">
    <property type="protein sequence ID" value="QDH90056.1"/>
    <property type="molecule type" value="Genomic_RNA"/>
</dbReference>